<evidence type="ECO:0008006" key="3">
    <source>
        <dbReference type="Google" id="ProtNLM"/>
    </source>
</evidence>
<protein>
    <recommendedName>
        <fullName evidence="3">Helix-turn-helix domain-containing protein</fullName>
    </recommendedName>
</protein>
<dbReference type="EMBL" id="JRKJ01000023">
    <property type="protein sequence ID" value="KGQ17869.1"/>
    <property type="molecule type" value="Genomic_DNA"/>
</dbReference>
<dbReference type="RefSeq" id="WP_036171144.1">
    <property type="nucleotide sequence ID" value="NZ_JRKJ01000023.1"/>
</dbReference>
<evidence type="ECO:0000313" key="2">
    <source>
        <dbReference type="Proteomes" id="UP000030518"/>
    </source>
</evidence>
<dbReference type="OrthoDB" id="5297660at2"/>
<keyword evidence="2" id="KW-1185">Reference proteome</keyword>
<proteinExistence type="predicted"/>
<name>A0A0A2WXW4_9GAMM</name>
<evidence type="ECO:0000313" key="1">
    <source>
        <dbReference type="EMBL" id="KGQ17869.1"/>
    </source>
</evidence>
<reference evidence="1 2" key="1">
    <citation type="submission" date="2014-09" db="EMBL/GenBank/DDBJ databases">
        <title>Genome sequences of Lysobacter dokdonensis DS-58.</title>
        <authorList>
            <person name="Kim J.F."/>
            <person name="Kwak M.-J."/>
        </authorList>
    </citation>
    <scope>NUCLEOTIDE SEQUENCE [LARGE SCALE GENOMIC DNA]</scope>
    <source>
        <strain evidence="1 2">DS-58</strain>
    </source>
</reference>
<dbReference type="AlphaFoldDB" id="A0A0A2WXW4"/>
<organism evidence="1 2">
    <name type="scientific">Lysobacter dokdonensis DS-58</name>
    <dbReference type="NCBI Taxonomy" id="1300345"/>
    <lineage>
        <taxon>Bacteria</taxon>
        <taxon>Pseudomonadati</taxon>
        <taxon>Pseudomonadota</taxon>
        <taxon>Gammaproteobacteria</taxon>
        <taxon>Lysobacterales</taxon>
        <taxon>Lysobacteraceae</taxon>
        <taxon>Noviluteimonas</taxon>
    </lineage>
</organism>
<accession>A0A0A2WXW4</accession>
<dbReference type="Proteomes" id="UP000030518">
    <property type="component" value="Unassembled WGS sequence"/>
</dbReference>
<sequence>MVTDQKSNIERIRKMADSLDCLLEEDFRMLAGATQSTVEAWRKRGQGPAYIRLGNRVLYPREAVAEHLRSITRERNSAAASLL</sequence>
<dbReference type="InterPro" id="IPR009061">
    <property type="entry name" value="DNA-bd_dom_put_sf"/>
</dbReference>
<dbReference type="SUPFAM" id="SSF46955">
    <property type="entry name" value="Putative DNA-binding domain"/>
    <property type="match status" value="1"/>
</dbReference>
<comment type="caution">
    <text evidence="1">The sequence shown here is derived from an EMBL/GenBank/DDBJ whole genome shotgun (WGS) entry which is preliminary data.</text>
</comment>
<gene>
    <name evidence="1" type="ORF">LF41_1723</name>
</gene>